<dbReference type="Gene3D" id="1.10.10.60">
    <property type="entry name" value="Homeodomain-like"/>
    <property type="match status" value="2"/>
</dbReference>
<dbReference type="InterPro" id="IPR006600">
    <property type="entry name" value="HTH_CenpB_DNA-bd_dom"/>
</dbReference>
<dbReference type="SUPFAM" id="SSF46689">
    <property type="entry name" value="Homeodomain-like"/>
    <property type="match status" value="2"/>
</dbReference>
<keyword evidence="1" id="KW-0238">DNA-binding</keyword>
<evidence type="ECO:0000256" key="2">
    <source>
        <dbReference type="SAM" id="MobiDB-lite"/>
    </source>
</evidence>
<accession>U9U2W4</accession>
<proteinExistence type="predicted"/>
<sequence length="125" mass="14183">MPKAKPINLSKKQLSKETSAPKKRKSLTAAQKQEVCLKKKSSPFLKNKDLAKEYDVSEGMICDILKTKDQALALWVENALQAGLIISDDILSIKALEFAFLCNEEKFKGSDGWIDKFKKWHNLKQ</sequence>
<organism evidence="4">
    <name type="scientific">Rhizophagus irregularis (strain DAOM 181602 / DAOM 197198 / MUCL 43194)</name>
    <name type="common">Arbuscular mycorrhizal fungus</name>
    <name type="synonym">Glomus intraradices</name>
    <dbReference type="NCBI Taxonomy" id="747089"/>
    <lineage>
        <taxon>Eukaryota</taxon>
        <taxon>Fungi</taxon>
        <taxon>Fungi incertae sedis</taxon>
        <taxon>Mucoromycota</taxon>
        <taxon>Glomeromycotina</taxon>
        <taxon>Glomeromycetes</taxon>
        <taxon>Glomerales</taxon>
        <taxon>Glomeraceae</taxon>
        <taxon>Rhizophagus</taxon>
    </lineage>
</organism>
<evidence type="ECO:0000313" key="4">
    <source>
        <dbReference type="EMBL" id="ESA14700.1"/>
    </source>
</evidence>
<protein>
    <recommendedName>
        <fullName evidence="3">HTH CENPB-type domain-containing protein</fullName>
    </recommendedName>
</protein>
<feature type="domain" description="HTH CENPB-type" evidence="3">
    <location>
        <begin position="56"/>
        <end position="125"/>
    </location>
</feature>
<evidence type="ECO:0000256" key="1">
    <source>
        <dbReference type="ARBA" id="ARBA00023125"/>
    </source>
</evidence>
<feature type="region of interest" description="Disordered" evidence="2">
    <location>
        <begin position="1"/>
        <end position="31"/>
    </location>
</feature>
<dbReference type="PROSITE" id="PS51253">
    <property type="entry name" value="HTH_CENPB"/>
    <property type="match status" value="1"/>
</dbReference>
<dbReference type="GO" id="GO:0003677">
    <property type="term" value="F:DNA binding"/>
    <property type="evidence" value="ECO:0007669"/>
    <property type="project" value="UniProtKB-KW"/>
</dbReference>
<dbReference type="AlphaFoldDB" id="U9U2W4"/>
<gene>
    <name evidence="4" type="ORF">GLOINDRAFT_24673</name>
</gene>
<dbReference type="Pfam" id="PF03221">
    <property type="entry name" value="HTH_Tnp_Tc5"/>
    <property type="match status" value="1"/>
</dbReference>
<name>U9U2W4_RHIID</name>
<reference evidence="4" key="1">
    <citation type="submission" date="2013-07" db="EMBL/GenBank/DDBJ databases">
        <title>The genome of an arbuscular mycorrhizal fungus provides insights into the evolution of the oldest plant symbiosis.</title>
        <authorList>
            <consortium name="DOE Joint Genome Institute"/>
            <person name="Tisserant E."/>
            <person name="Malbreil M."/>
            <person name="Kuo A."/>
            <person name="Kohler A."/>
            <person name="Symeonidi A."/>
            <person name="Balestrini R."/>
            <person name="Charron P."/>
            <person name="Duensing N."/>
            <person name="Frei-dit-Frey N."/>
            <person name="Gianinazzi-Pearson V."/>
            <person name="Gilbert B."/>
            <person name="Handa Y."/>
            <person name="Hijri M."/>
            <person name="Kaul R."/>
            <person name="Kawaguchi M."/>
            <person name="Krajinski F."/>
            <person name="Lammers P."/>
            <person name="Lapierre D."/>
            <person name="Masclaux F.G."/>
            <person name="Murat C."/>
            <person name="Morin E."/>
            <person name="Ndikumana S."/>
            <person name="Pagni M."/>
            <person name="Petitpierre D."/>
            <person name="Requena N."/>
            <person name="Rosikiewicz P."/>
            <person name="Riley R."/>
            <person name="Saito K."/>
            <person name="San Clemente H."/>
            <person name="Shapiro H."/>
            <person name="van Tuinen D."/>
            <person name="Becard G."/>
            <person name="Bonfante P."/>
            <person name="Paszkowski U."/>
            <person name="Shachar-Hill Y."/>
            <person name="Young J.P."/>
            <person name="Sanders I.R."/>
            <person name="Henrissat B."/>
            <person name="Rensing S.A."/>
            <person name="Grigoriev I.V."/>
            <person name="Corradi N."/>
            <person name="Roux C."/>
            <person name="Martin F."/>
        </authorList>
    </citation>
    <scope>NUCLEOTIDE SEQUENCE</scope>
    <source>
        <strain evidence="4">DAOM 197198</strain>
    </source>
</reference>
<dbReference type="HOGENOM" id="CLU_1993792_0_0_1"/>
<dbReference type="InterPro" id="IPR009057">
    <property type="entry name" value="Homeodomain-like_sf"/>
</dbReference>
<dbReference type="EMBL" id="KI282665">
    <property type="protein sequence ID" value="ESA14700.1"/>
    <property type="molecule type" value="Genomic_DNA"/>
</dbReference>
<evidence type="ECO:0000259" key="3">
    <source>
        <dbReference type="PROSITE" id="PS51253"/>
    </source>
</evidence>